<dbReference type="KEGG" id="ppyr:116165475"/>
<dbReference type="GeneID" id="116165475"/>
<dbReference type="AlphaFoldDB" id="A0A1Y1KGA6"/>
<proteinExistence type="predicted"/>
<protein>
    <recommendedName>
        <fullName evidence="3">Lipoprotein</fullName>
    </recommendedName>
</protein>
<reference evidence="2" key="1">
    <citation type="journal article" date="2016" name="Sci. Rep.">
        <title>Molecular characterization of firefly nuptial gifts: a multi-omics approach sheds light on postcopulatory sexual selection.</title>
        <authorList>
            <person name="Al-Wathiqui N."/>
            <person name="Fallon T.R."/>
            <person name="South A."/>
            <person name="Weng J.K."/>
            <person name="Lewis S.M."/>
        </authorList>
    </citation>
    <scope>NUCLEOTIDE SEQUENCE</scope>
</reference>
<feature type="chain" id="PRO_5011907286" description="Lipoprotein" evidence="1">
    <location>
        <begin position="20"/>
        <end position="206"/>
    </location>
</feature>
<sequence length="206" mass="23455">MKLLRLLSTSSTLFLLGYCHIPEYNNRSNLSNQNRATNLSLYNLVNTAKQYQHDLLNNKISAYTYSFTSTNANNKAQAQASITFGNTGYRSQNIENSIPTQGFNLRNWRPPRRSLAQKKNTCKVYFGKNEQIALASTAYSENGYQQIAAINPKNPKFPNIYTYGKLSNNHNLAMMAYSQVKNKPVLHEAISQVIRNDKVTTYFVHN</sequence>
<dbReference type="RefSeq" id="XP_031335798.1">
    <property type="nucleotide sequence ID" value="XM_031479938.1"/>
</dbReference>
<dbReference type="EMBL" id="GEZM01086602">
    <property type="protein sequence ID" value="JAV59207.1"/>
    <property type="molecule type" value="Transcribed_RNA"/>
</dbReference>
<evidence type="ECO:0008006" key="3">
    <source>
        <dbReference type="Google" id="ProtNLM"/>
    </source>
</evidence>
<evidence type="ECO:0000256" key="1">
    <source>
        <dbReference type="SAM" id="SignalP"/>
    </source>
</evidence>
<feature type="signal peptide" evidence="1">
    <location>
        <begin position="1"/>
        <end position="19"/>
    </location>
</feature>
<evidence type="ECO:0000313" key="2">
    <source>
        <dbReference type="EMBL" id="JAV59210.1"/>
    </source>
</evidence>
<keyword evidence="1" id="KW-0732">Signal</keyword>
<organism evidence="2">
    <name type="scientific">Photinus pyralis</name>
    <name type="common">Common eastern firefly</name>
    <name type="synonym">Lampyris pyralis</name>
    <dbReference type="NCBI Taxonomy" id="7054"/>
    <lineage>
        <taxon>Eukaryota</taxon>
        <taxon>Metazoa</taxon>
        <taxon>Ecdysozoa</taxon>
        <taxon>Arthropoda</taxon>
        <taxon>Hexapoda</taxon>
        <taxon>Insecta</taxon>
        <taxon>Pterygota</taxon>
        <taxon>Neoptera</taxon>
        <taxon>Endopterygota</taxon>
        <taxon>Coleoptera</taxon>
        <taxon>Polyphaga</taxon>
        <taxon>Elateriformia</taxon>
        <taxon>Elateroidea</taxon>
        <taxon>Lampyridae</taxon>
        <taxon>Lampyrinae</taxon>
        <taxon>Photinus</taxon>
    </lineage>
</organism>
<name>A0A1Y1KGA6_PHOPY</name>
<dbReference type="EMBL" id="GEZM01086601">
    <property type="protein sequence ID" value="JAV59210.1"/>
    <property type="molecule type" value="Transcribed_RNA"/>
</dbReference>
<accession>A0A1Y1KGA6</accession>